<evidence type="ECO:0000313" key="4">
    <source>
        <dbReference type="Proteomes" id="UP001205843"/>
    </source>
</evidence>
<dbReference type="Proteomes" id="UP001205843">
    <property type="component" value="Unassembled WGS sequence"/>
</dbReference>
<dbReference type="Gene3D" id="3.10.450.50">
    <property type="match status" value="1"/>
</dbReference>
<evidence type="ECO:0000259" key="2">
    <source>
        <dbReference type="Pfam" id="PF12870"/>
    </source>
</evidence>
<feature type="chain" id="PRO_5042189081" description="DUF4878 domain-containing protein" evidence="1">
    <location>
        <begin position="23"/>
        <end position="130"/>
    </location>
</feature>
<evidence type="ECO:0000256" key="1">
    <source>
        <dbReference type="SAM" id="SignalP"/>
    </source>
</evidence>
<accession>A0AAE3G6E6</accession>
<organism evidence="3 4">
    <name type="scientific">Natronocella acetinitrilica</name>
    <dbReference type="NCBI Taxonomy" id="414046"/>
    <lineage>
        <taxon>Bacteria</taxon>
        <taxon>Pseudomonadati</taxon>
        <taxon>Pseudomonadota</taxon>
        <taxon>Gammaproteobacteria</taxon>
        <taxon>Chromatiales</taxon>
        <taxon>Ectothiorhodospiraceae</taxon>
        <taxon>Natronocella</taxon>
    </lineage>
</organism>
<dbReference type="InterPro" id="IPR024267">
    <property type="entry name" value="DUF4878"/>
</dbReference>
<evidence type="ECO:0000313" key="3">
    <source>
        <dbReference type="EMBL" id="MCP1676262.1"/>
    </source>
</evidence>
<dbReference type="Pfam" id="PF12870">
    <property type="entry name" value="DUF4878"/>
    <property type="match status" value="1"/>
</dbReference>
<reference evidence="3" key="1">
    <citation type="submission" date="2022-03" db="EMBL/GenBank/DDBJ databases">
        <title>Genomic Encyclopedia of Type Strains, Phase III (KMG-III): the genomes of soil and plant-associated and newly described type strains.</title>
        <authorList>
            <person name="Whitman W."/>
        </authorList>
    </citation>
    <scope>NUCLEOTIDE SEQUENCE</scope>
    <source>
        <strain evidence="3">ANL 6-2</strain>
    </source>
</reference>
<name>A0AAE3G6E6_9GAMM</name>
<proteinExistence type="predicted"/>
<feature type="signal peptide" evidence="1">
    <location>
        <begin position="1"/>
        <end position="22"/>
    </location>
</feature>
<protein>
    <recommendedName>
        <fullName evidence="2">DUF4878 domain-containing protein</fullName>
    </recommendedName>
</protein>
<keyword evidence="1" id="KW-0732">Signal</keyword>
<dbReference type="PROSITE" id="PS51257">
    <property type="entry name" value="PROKAR_LIPOPROTEIN"/>
    <property type="match status" value="1"/>
</dbReference>
<dbReference type="AlphaFoldDB" id="A0AAE3G6E6"/>
<comment type="caution">
    <text evidence="3">The sequence shown here is derived from an EMBL/GenBank/DDBJ whole genome shotgun (WGS) entry which is preliminary data.</text>
</comment>
<feature type="domain" description="DUF4878" evidence="2">
    <location>
        <begin position="18"/>
        <end position="126"/>
    </location>
</feature>
<dbReference type="EMBL" id="JALJXV010000008">
    <property type="protein sequence ID" value="MCP1676262.1"/>
    <property type="molecule type" value="Genomic_DNA"/>
</dbReference>
<sequence length="130" mass="14538">MRISWLFLVFAALLLGACGGSAPESSSPADAYTAFFERLDNGDRQQALESLAPDGALGDTFRGGSYYMMAEVMEQQYERHGGLDAVLIDEEREISSEEVHVEGRVRYGDGMEEPRRIIFVKEGERWVGRL</sequence>
<dbReference type="RefSeq" id="WP_253481673.1">
    <property type="nucleotide sequence ID" value="NZ_JALJXV010000008.1"/>
</dbReference>
<gene>
    <name evidence="3" type="ORF">J2T57_003421</name>
</gene>
<keyword evidence="4" id="KW-1185">Reference proteome</keyword>